<evidence type="ECO:0000313" key="15">
    <source>
        <dbReference type="EMBL" id="OQA58818.1"/>
    </source>
</evidence>
<keyword evidence="7" id="KW-1015">Disulfide bond</keyword>
<evidence type="ECO:0000256" key="1">
    <source>
        <dbReference type="ARBA" id="ARBA00003330"/>
    </source>
</evidence>
<evidence type="ECO:0000256" key="3">
    <source>
        <dbReference type="ARBA" id="ARBA00013017"/>
    </source>
</evidence>
<dbReference type="Pfam" id="PF00578">
    <property type="entry name" value="AhpC-TSA"/>
    <property type="match status" value="1"/>
</dbReference>
<dbReference type="PROSITE" id="PS51352">
    <property type="entry name" value="THIOREDOXIN_2"/>
    <property type="match status" value="1"/>
</dbReference>
<dbReference type="GO" id="GO:0034599">
    <property type="term" value="P:cellular response to oxidative stress"/>
    <property type="evidence" value="ECO:0007669"/>
    <property type="project" value="TreeGrafter"/>
</dbReference>
<dbReference type="InterPro" id="IPR000866">
    <property type="entry name" value="AhpC/TSA"/>
</dbReference>
<dbReference type="EC" id="1.11.1.24" evidence="3"/>
<comment type="similarity">
    <text evidence="10">Belongs to the peroxiredoxin family. BCP/PrxQ subfamily.</text>
</comment>
<evidence type="ECO:0000256" key="5">
    <source>
        <dbReference type="ARBA" id="ARBA00022862"/>
    </source>
</evidence>
<evidence type="ECO:0000259" key="14">
    <source>
        <dbReference type="PROSITE" id="PS51352"/>
    </source>
</evidence>
<dbReference type="InterPro" id="IPR036249">
    <property type="entry name" value="Thioredoxin-like_sf"/>
</dbReference>
<sequence>MKEKLVFPDFHLKGYVPETQREEDFSLNSFSGKWVIFYFYPRDATPGCTKEAIAFTEKLEEIRSKGVEVVGVSTQSVESHQKFAKKYNLKHILLSDDESLSKNLGILGVTGTAARTTFLVDPQGFIVKDWKKVKVAQHVEEVLEAIDEQCNC</sequence>
<dbReference type="PANTHER" id="PTHR42801:SF4">
    <property type="entry name" value="AHPC_TSA FAMILY PROTEIN"/>
    <property type="match status" value="1"/>
</dbReference>
<comment type="catalytic activity">
    <reaction evidence="12">
        <text>a hydroperoxide + [thioredoxin]-dithiol = an alcohol + [thioredoxin]-disulfide + H2O</text>
        <dbReference type="Rhea" id="RHEA:62620"/>
        <dbReference type="Rhea" id="RHEA-COMP:10698"/>
        <dbReference type="Rhea" id="RHEA-COMP:10700"/>
        <dbReference type="ChEBI" id="CHEBI:15377"/>
        <dbReference type="ChEBI" id="CHEBI:29950"/>
        <dbReference type="ChEBI" id="CHEBI:30879"/>
        <dbReference type="ChEBI" id="CHEBI:35924"/>
        <dbReference type="ChEBI" id="CHEBI:50058"/>
        <dbReference type="EC" id="1.11.1.24"/>
    </reaction>
</comment>
<dbReference type="CDD" id="cd03017">
    <property type="entry name" value="PRX_BCP"/>
    <property type="match status" value="1"/>
</dbReference>
<dbReference type="InterPro" id="IPR013766">
    <property type="entry name" value="Thioredoxin_domain"/>
</dbReference>
<proteinExistence type="inferred from homology"/>
<evidence type="ECO:0000256" key="6">
    <source>
        <dbReference type="ARBA" id="ARBA00023002"/>
    </source>
</evidence>
<dbReference type="GO" id="GO:0005737">
    <property type="term" value="C:cytoplasm"/>
    <property type="evidence" value="ECO:0007669"/>
    <property type="project" value="TreeGrafter"/>
</dbReference>
<organism evidence="15">
    <name type="scientific">Candidatus Atribacter allofermentans</name>
    <dbReference type="NCBI Taxonomy" id="1852833"/>
    <lineage>
        <taxon>Bacteria</taxon>
        <taxon>Pseudomonadati</taxon>
        <taxon>Atribacterota</taxon>
        <taxon>Atribacteria</taxon>
        <taxon>Atribacterales</taxon>
        <taxon>Atribacteraceae</taxon>
        <taxon>Atribacter</taxon>
    </lineage>
</organism>
<keyword evidence="4 15" id="KW-0575">Peroxidase</keyword>
<dbReference type="EMBL" id="MWBQ01000065">
    <property type="protein sequence ID" value="OQA58818.1"/>
    <property type="molecule type" value="Genomic_DNA"/>
</dbReference>
<dbReference type="PIRSF" id="PIRSF000239">
    <property type="entry name" value="AHPC"/>
    <property type="match status" value="1"/>
</dbReference>
<dbReference type="Gene3D" id="3.40.30.10">
    <property type="entry name" value="Glutaredoxin"/>
    <property type="match status" value="1"/>
</dbReference>
<dbReference type="GO" id="GO:0008379">
    <property type="term" value="F:thioredoxin peroxidase activity"/>
    <property type="evidence" value="ECO:0007669"/>
    <property type="project" value="TreeGrafter"/>
</dbReference>
<dbReference type="FunFam" id="3.40.30.10:FF:000007">
    <property type="entry name" value="Thioredoxin-dependent thiol peroxidase"/>
    <property type="match status" value="1"/>
</dbReference>
<evidence type="ECO:0000256" key="4">
    <source>
        <dbReference type="ARBA" id="ARBA00022559"/>
    </source>
</evidence>
<evidence type="ECO:0000256" key="2">
    <source>
        <dbReference type="ARBA" id="ARBA00011245"/>
    </source>
</evidence>
<evidence type="ECO:0000256" key="13">
    <source>
        <dbReference type="PIRSR" id="PIRSR000239-1"/>
    </source>
</evidence>
<dbReference type="PANTHER" id="PTHR42801">
    <property type="entry name" value="THIOREDOXIN-DEPENDENT PEROXIDE REDUCTASE"/>
    <property type="match status" value="1"/>
</dbReference>
<comment type="caution">
    <text evidence="15">The sequence shown here is derived from an EMBL/GenBank/DDBJ whole genome shotgun (WGS) entry which is preliminary data.</text>
</comment>
<comment type="subunit">
    <text evidence="2">Monomer.</text>
</comment>
<evidence type="ECO:0000256" key="10">
    <source>
        <dbReference type="ARBA" id="ARBA00038489"/>
    </source>
</evidence>
<keyword evidence="8" id="KW-0676">Redox-active center</keyword>
<evidence type="ECO:0000256" key="11">
    <source>
        <dbReference type="ARBA" id="ARBA00042639"/>
    </source>
</evidence>
<protein>
    <recommendedName>
        <fullName evidence="3">thioredoxin-dependent peroxiredoxin</fullName>
        <ecNumber evidence="3">1.11.1.24</ecNumber>
    </recommendedName>
    <alternativeName>
        <fullName evidence="9">Thioredoxin peroxidase</fullName>
    </alternativeName>
    <alternativeName>
        <fullName evidence="11">Thioredoxin-dependent peroxiredoxin Bcp</fullName>
    </alternativeName>
</protein>
<feature type="domain" description="Thioredoxin" evidence="14">
    <location>
        <begin position="1"/>
        <end position="151"/>
    </location>
</feature>
<keyword evidence="5" id="KW-0049">Antioxidant</keyword>
<feature type="active site" description="Cysteine sulfenic acid (-SOH) intermediate; for peroxidase activity" evidence="13">
    <location>
        <position position="48"/>
    </location>
</feature>
<evidence type="ECO:0000256" key="9">
    <source>
        <dbReference type="ARBA" id="ARBA00032824"/>
    </source>
</evidence>
<name>A0A1V5SWH4_9BACT</name>
<dbReference type="GO" id="GO:0045454">
    <property type="term" value="P:cell redox homeostasis"/>
    <property type="evidence" value="ECO:0007669"/>
    <property type="project" value="TreeGrafter"/>
</dbReference>
<accession>A0A1V5SWH4</accession>
<dbReference type="InterPro" id="IPR050924">
    <property type="entry name" value="Peroxiredoxin_BCP/PrxQ"/>
</dbReference>
<dbReference type="AlphaFoldDB" id="A0A1V5SWH4"/>
<dbReference type="SUPFAM" id="SSF52833">
    <property type="entry name" value="Thioredoxin-like"/>
    <property type="match status" value="1"/>
</dbReference>
<comment type="function">
    <text evidence="1">Thiol-specific peroxidase that catalyzes the reduction of hydrogen peroxide and organic hydroperoxides to water and alcohols, respectively. Plays a role in cell protection against oxidative stress by detoxifying peroxides and as sensor of hydrogen peroxide-mediated signaling events.</text>
</comment>
<evidence type="ECO:0000256" key="7">
    <source>
        <dbReference type="ARBA" id="ARBA00023157"/>
    </source>
</evidence>
<dbReference type="InterPro" id="IPR024706">
    <property type="entry name" value="Peroxiredoxin_AhpC-typ"/>
</dbReference>
<gene>
    <name evidence="15" type="primary">bcp</name>
    <name evidence="15" type="ORF">BWY41_00957</name>
</gene>
<reference evidence="15" key="1">
    <citation type="submission" date="2017-02" db="EMBL/GenBank/DDBJ databases">
        <title>Delving into the versatile metabolic prowess of the omnipresent phylum Bacteroidetes.</title>
        <authorList>
            <person name="Nobu M.K."/>
            <person name="Mei R."/>
            <person name="Narihiro T."/>
            <person name="Kuroda K."/>
            <person name="Liu W.-T."/>
        </authorList>
    </citation>
    <scope>NUCLEOTIDE SEQUENCE</scope>
    <source>
        <strain evidence="15">ADurb.Bin276</strain>
    </source>
</reference>
<dbReference type="Proteomes" id="UP000485569">
    <property type="component" value="Unassembled WGS sequence"/>
</dbReference>
<evidence type="ECO:0000256" key="8">
    <source>
        <dbReference type="ARBA" id="ARBA00023284"/>
    </source>
</evidence>
<keyword evidence="6 15" id="KW-0560">Oxidoreductase</keyword>
<evidence type="ECO:0000256" key="12">
    <source>
        <dbReference type="ARBA" id="ARBA00049091"/>
    </source>
</evidence>